<dbReference type="Proteomes" id="UP000001072">
    <property type="component" value="Unassembled WGS sequence"/>
</dbReference>
<feature type="chain" id="PRO_5003321132" evidence="1">
    <location>
        <begin position="28"/>
        <end position="142"/>
    </location>
</feature>
<dbReference type="VEuPathDB" id="FungiDB:MELLADRAFT_123813"/>
<evidence type="ECO:0000313" key="3">
    <source>
        <dbReference type="Proteomes" id="UP000001072"/>
    </source>
</evidence>
<reference evidence="3" key="1">
    <citation type="journal article" date="2011" name="Proc. Natl. Acad. Sci. U.S.A.">
        <title>Obligate biotrophy features unraveled by the genomic analysis of rust fungi.</title>
        <authorList>
            <person name="Duplessis S."/>
            <person name="Cuomo C.A."/>
            <person name="Lin Y.-C."/>
            <person name="Aerts A."/>
            <person name="Tisserant E."/>
            <person name="Veneault-Fourrey C."/>
            <person name="Joly D.L."/>
            <person name="Hacquard S."/>
            <person name="Amselem J."/>
            <person name="Cantarel B.L."/>
            <person name="Chiu R."/>
            <person name="Coutinho P.M."/>
            <person name="Feau N."/>
            <person name="Field M."/>
            <person name="Frey P."/>
            <person name="Gelhaye E."/>
            <person name="Goldberg J."/>
            <person name="Grabherr M.G."/>
            <person name="Kodira C.D."/>
            <person name="Kohler A."/>
            <person name="Kuees U."/>
            <person name="Lindquist E.A."/>
            <person name="Lucas S.M."/>
            <person name="Mago R."/>
            <person name="Mauceli E."/>
            <person name="Morin E."/>
            <person name="Murat C."/>
            <person name="Pangilinan J.L."/>
            <person name="Park R."/>
            <person name="Pearson M."/>
            <person name="Quesneville H."/>
            <person name="Rouhier N."/>
            <person name="Sakthikumar S."/>
            <person name="Salamov A.A."/>
            <person name="Schmutz J."/>
            <person name="Selles B."/>
            <person name="Shapiro H."/>
            <person name="Tanguay P."/>
            <person name="Tuskan G.A."/>
            <person name="Henrissat B."/>
            <person name="Van de Peer Y."/>
            <person name="Rouze P."/>
            <person name="Ellis J.G."/>
            <person name="Dodds P.N."/>
            <person name="Schein J.E."/>
            <person name="Zhong S."/>
            <person name="Hamelin R.C."/>
            <person name="Grigoriev I.V."/>
            <person name="Szabo L.J."/>
            <person name="Martin F."/>
        </authorList>
    </citation>
    <scope>NUCLEOTIDE SEQUENCE [LARGE SCALE GENOMIC DNA]</scope>
    <source>
        <strain evidence="3">98AG31 / pathotype 3-4-7</strain>
    </source>
</reference>
<proteinExistence type="predicted"/>
<dbReference type="KEGG" id="mlr:MELLADRAFT_123813"/>
<evidence type="ECO:0000313" key="2">
    <source>
        <dbReference type="EMBL" id="EGG02622.1"/>
    </source>
</evidence>
<dbReference type="GeneID" id="18926484"/>
<dbReference type="EMBL" id="GL883129">
    <property type="protein sequence ID" value="EGG02622.1"/>
    <property type="molecule type" value="Genomic_DNA"/>
</dbReference>
<evidence type="ECO:0000256" key="1">
    <source>
        <dbReference type="SAM" id="SignalP"/>
    </source>
</evidence>
<keyword evidence="3" id="KW-1185">Reference proteome</keyword>
<feature type="signal peptide" evidence="1">
    <location>
        <begin position="1"/>
        <end position="27"/>
    </location>
</feature>
<dbReference type="HOGENOM" id="CLU_150810_1_0_1"/>
<dbReference type="InParanoid" id="F4RY56"/>
<gene>
    <name evidence="2" type="ORF">MELLADRAFT_123813</name>
</gene>
<dbReference type="RefSeq" id="XP_007414024.1">
    <property type="nucleotide sequence ID" value="XM_007413962.1"/>
</dbReference>
<sequence length="142" mass="15758">MLAYQPPQRLVFIFIAICITQFALIQADEIKCIKGFTRDKDNSDCRDSKAVVWTCPTNQCGRDHHLWVPMKGCFMDGVPGTSSQECTGYNYGREGRYQCWTSGVDKSYFCPYTTSNVPFITCSGCSIQPPQGNVPSGNADSS</sequence>
<organism evidence="3">
    <name type="scientific">Melampsora larici-populina (strain 98AG31 / pathotype 3-4-7)</name>
    <name type="common">Poplar leaf rust fungus</name>
    <dbReference type="NCBI Taxonomy" id="747676"/>
    <lineage>
        <taxon>Eukaryota</taxon>
        <taxon>Fungi</taxon>
        <taxon>Dikarya</taxon>
        <taxon>Basidiomycota</taxon>
        <taxon>Pucciniomycotina</taxon>
        <taxon>Pucciniomycetes</taxon>
        <taxon>Pucciniales</taxon>
        <taxon>Melampsoraceae</taxon>
        <taxon>Melampsora</taxon>
    </lineage>
</organism>
<dbReference type="AlphaFoldDB" id="F4RY56"/>
<protein>
    <submittedName>
        <fullName evidence="2">Secreted protein</fullName>
    </submittedName>
</protein>
<accession>F4RY56</accession>
<keyword evidence="1" id="KW-0732">Signal</keyword>
<name>F4RY56_MELLP</name>